<sequence>MTPSVNNFLANDYSQVHGSNRNGSYGFHATLATAPMSAPRGTISPTSTEEFDETMDASLWSVGSSISPYDHALSVHNDTYGSLPSSVASCVPATYDFTLSALQLGQLEDEWNPAHYRPPQLTSRVTKAPTPFELQAPPQKHVQSQFQTPQKPDQPKHGKSASTNTIGTAPTNTPPESNRPRRRRSKLSHNLVERRYREGVNQRITELAEHLSQAYPTGEYLQS</sequence>
<dbReference type="Gene3D" id="4.10.280.10">
    <property type="entry name" value="Helix-loop-helix DNA-binding domain"/>
    <property type="match status" value="1"/>
</dbReference>
<evidence type="ECO:0000256" key="1">
    <source>
        <dbReference type="SAM" id="MobiDB-lite"/>
    </source>
</evidence>
<feature type="compositionally biased region" description="Polar residues" evidence="1">
    <location>
        <begin position="160"/>
        <end position="169"/>
    </location>
</feature>
<keyword evidence="4" id="KW-1185">Reference proteome</keyword>
<gene>
    <name evidence="3" type="ORF">B0A49_09569</name>
</gene>
<organism evidence="3 4">
    <name type="scientific">Cryomyces minteri</name>
    <dbReference type="NCBI Taxonomy" id="331657"/>
    <lineage>
        <taxon>Eukaryota</taxon>
        <taxon>Fungi</taxon>
        <taxon>Dikarya</taxon>
        <taxon>Ascomycota</taxon>
        <taxon>Pezizomycotina</taxon>
        <taxon>Dothideomycetes</taxon>
        <taxon>Dothideomycetes incertae sedis</taxon>
        <taxon>Cryomyces</taxon>
    </lineage>
</organism>
<dbReference type="SUPFAM" id="SSF47459">
    <property type="entry name" value="HLH, helix-loop-helix DNA-binding domain"/>
    <property type="match status" value="1"/>
</dbReference>
<dbReference type="InterPro" id="IPR036638">
    <property type="entry name" value="HLH_DNA-bd_sf"/>
</dbReference>
<dbReference type="EMBL" id="NAJN01001324">
    <property type="protein sequence ID" value="TKA64013.1"/>
    <property type="molecule type" value="Genomic_DNA"/>
</dbReference>
<feature type="compositionally biased region" description="Polar residues" evidence="1">
    <location>
        <begin position="141"/>
        <end position="151"/>
    </location>
</feature>
<protein>
    <recommendedName>
        <fullName evidence="2">BHLH domain-containing protein</fullName>
    </recommendedName>
</protein>
<comment type="caution">
    <text evidence="3">The sequence shown here is derived from an EMBL/GenBank/DDBJ whole genome shotgun (WGS) entry which is preliminary data.</text>
</comment>
<dbReference type="PROSITE" id="PS50888">
    <property type="entry name" value="BHLH"/>
    <property type="match status" value="1"/>
</dbReference>
<dbReference type="GO" id="GO:0046983">
    <property type="term" value="F:protein dimerization activity"/>
    <property type="evidence" value="ECO:0007669"/>
    <property type="project" value="InterPro"/>
</dbReference>
<dbReference type="InterPro" id="IPR011598">
    <property type="entry name" value="bHLH_dom"/>
</dbReference>
<reference evidence="3 4" key="1">
    <citation type="submission" date="2017-03" db="EMBL/GenBank/DDBJ databases">
        <title>Genomes of endolithic fungi from Antarctica.</title>
        <authorList>
            <person name="Coleine C."/>
            <person name="Masonjones S."/>
            <person name="Stajich J.E."/>
        </authorList>
    </citation>
    <scope>NUCLEOTIDE SEQUENCE [LARGE SCALE GENOMIC DNA]</scope>
    <source>
        <strain evidence="3 4">CCFEE 5187</strain>
    </source>
</reference>
<dbReference type="Proteomes" id="UP000308768">
    <property type="component" value="Unassembled WGS sequence"/>
</dbReference>
<dbReference type="AlphaFoldDB" id="A0A4U0WNI2"/>
<feature type="domain" description="BHLH" evidence="2">
    <location>
        <begin position="184"/>
        <end position="223"/>
    </location>
</feature>
<evidence type="ECO:0000313" key="3">
    <source>
        <dbReference type="EMBL" id="TKA64013.1"/>
    </source>
</evidence>
<evidence type="ECO:0000259" key="2">
    <source>
        <dbReference type="PROSITE" id="PS50888"/>
    </source>
</evidence>
<feature type="region of interest" description="Disordered" evidence="1">
    <location>
        <begin position="137"/>
        <end position="199"/>
    </location>
</feature>
<proteinExistence type="predicted"/>
<name>A0A4U0WNI2_9PEZI</name>
<accession>A0A4U0WNI2</accession>
<evidence type="ECO:0000313" key="4">
    <source>
        <dbReference type="Proteomes" id="UP000308768"/>
    </source>
</evidence>